<name>A0A1I7NCD0_9HYPH</name>
<sequence length="118" mass="12694">MRIFRVPLGVCLATLSFGVAAGEPPSDTRRLSIGSTGVMCTVAPCPWRGIIDLDDTDRDPIRPLWSGETLPVLVATPDHAREIEAAWEDRRCLEIEGAILASGEPPSVRVDRIIGACA</sequence>
<evidence type="ECO:0000313" key="3">
    <source>
        <dbReference type="Proteomes" id="UP000199074"/>
    </source>
</evidence>
<accession>A0A1I7NCD0</accession>
<organism evidence="2 3">
    <name type="scientific">Devosia crocina</name>
    <dbReference type="NCBI Taxonomy" id="429728"/>
    <lineage>
        <taxon>Bacteria</taxon>
        <taxon>Pseudomonadati</taxon>
        <taxon>Pseudomonadota</taxon>
        <taxon>Alphaproteobacteria</taxon>
        <taxon>Hyphomicrobiales</taxon>
        <taxon>Devosiaceae</taxon>
        <taxon>Devosia</taxon>
    </lineage>
</organism>
<proteinExistence type="predicted"/>
<keyword evidence="3" id="KW-1185">Reference proteome</keyword>
<evidence type="ECO:0000256" key="1">
    <source>
        <dbReference type="SAM" id="SignalP"/>
    </source>
</evidence>
<evidence type="ECO:0000313" key="2">
    <source>
        <dbReference type="EMBL" id="SFV32309.1"/>
    </source>
</evidence>
<dbReference type="STRING" id="429728.SAMN05216456_1607"/>
<feature type="signal peptide" evidence="1">
    <location>
        <begin position="1"/>
        <end position="21"/>
    </location>
</feature>
<feature type="chain" id="PRO_5011573543" evidence="1">
    <location>
        <begin position="22"/>
        <end position="118"/>
    </location>
</feature>
<protein>
    <submittedName>
        <fullName evidence="2">Uncharacterized protein</fullName>
    </submittedName>
</protein>
<gene>
    <name evidence="2" type="ORF">SAMN05216456_1607</name>
</gene>
<reference evidence="2 3" key="1">
    <citation type="submission" date="2016-10" db="EMBL/GenBank/DDBJ databases">
        <authorList>
            <person name="de Groot N.N."/>
        </authorList>
    </citation>
    <scope>NUCLEOTIDE SEQUENCE [LARGE SCALE GENOMIC DNA]</scope>
    <source>
        <strain evidence="2 3">IPL20</strain>
    </source>
</reference>
<dbReference type="AlphaFoldDB" id="A0A1I7NCD0"/>
<dbReference type="EMBL" id="FPCK01000001">
    <property type="protein sequence ID" value="SFV32309.1"/>
    <property type="molecule type" value="Genomic_DNA"/>
</dbReference>
<dbReference type="Proteomes" id="UP000199074">
    <property type="component" value="Unassembled WGS sequence"/>
</dbReference>
<keyword evidence="1" id="KW-0732">Signal</keyword>